<comment type="similarity">
    <text evidence="2">Belongs to the SusD family.</text>
</comment>
<keyword evidence="3" id="KW-0732">Signal</keyword>
<dbReference type="STRING" id="1123008.GCA_000380985_03140"/>
<sequence length="593" mass="68535">MRRINKIYGLFLALFLFWSCNDQFLEKAPLDELTDENFWQTELQVKNAANACYWALVGKDLPINISEGLSDNAPWYTMTSWRQIGSGLYGSDFSTLNTRYRDSYRQLRRCNHFLNNYQRATSVDPVLLEQYAAEVKFLRAFIYYYLTCFWGDVPFITTTVSAGDEELMAPRTERSVIVDFILEELGEAAEKLPPYIEPGTENFGRISGAAAKAMESRVALQNGRWETARDASKALMPGGKFAYHQLYSTGRPEQDYFDLFTFEGRASRNANNKEPILSYVYNFNLPSPTRHNLSRELQVPDQIIRFNPTKSLIDSYLCTDGLPIEKSPLYKGNGTYTPAYSAYDSVFVNRDPRLKQSIVYPGYDKWYGREDGRGTKNPAEDASKTNIFRSPKFHNDGKGAVTYTGYYVRKYCEPSKVPVYNQDDNDIIFIRYGEVLLNYAEAMYELNALNQSVIDETVNLLRDRVGMKRMNLAELAANGLDVKAELERERRVELFMEGHRWFDLIRWKQGYKLGVDKNESPERQEMGILKGIRRDYAFDPSVFAASTKFDSNGFLIFDESRVFENPKNYLWSLPFRQMELNPNLRPNNPGWDD</sequence>
<evidence type="ECO:0000256" key="4">
    <source>
        <dbReference type="ARBA" id="ARBA00023136"/>
    </source>
</evidence>
<evidence type="ECO:0008006" key="10">
    <source>
        <dbReference type="Google" id="ProtNLM"/>
    </source>
</evidence>
<reference evidence="9" key="1">
    <citation type="journal article" date="2015" name="MBio">
        <title>Genome-Resolved Metagenomic Analysis Reveals Roles for Candidate Phyla and Other Microbial Community Members in Biogeochemical Transformations in Oil Reservoirs.</title>
        <authorList>
            <person name="Hu P."/>
            <person name="Tom L."/>
            <person name="Singh A."/>
            <person name="Thomas B.C."/>
            <person name="Baker B.J."/>
            <person name="Piceno Y.M."/>
            <person name="Andersen G.L."/>
            <person name="Banfield J.F."/>
        </authorList>
    </citation>
    <scope>NUCLEOTIDE SEQUENCE [LARGE SCALE GENOMIC DNA]</scope>
</reference>
<evidence type="ECO:0000256" key="3">
    <source>
        <dbReference type="ARBA" id="ARBA00022729"/>
    </source>
</evidence>
<evidence type="ECO:0000256" key="1">
    <source>
        <dbReference type="ARBA" id="ARBA00004442"/>
    </source>
</evidence>
<evidence type="ECO:0000313" key="9">
    <source>
        <dbReference type="Proteomes" id="UP000053860"/>
    </source>
</evidence>
<organism evidence="8 9">
    <name type="scientific">Proteiniphilum acetatigenes</name>
    <dbReference type="NCBI Taxonomy" id="294710"/>
    <lineage>
        <taxon>Bacteria</taxon>
        <taxon>Pseudomonadati</taxon>
        <taxon>Bacteroidota</taxon>
        <taxon>Bacteroidia</taxon>
        <taxon>Bacteroidales</taxon>
        <taxon>Dysgonomonadaceae</taxon>
        <taxon>Proteiniphilum</taxon>
    </lineage>
</organism>
<dbReference type="Gene3D" id="1.25.40.390">
    <property type="match status" value="1"/>
</dbReference>
<comment type="subcellular location">
    <subcellularLocation>
        <location evidence="1">Cell outer membrane</location>
    </subcellularLocation>
</comment>
<keyword evidence="5" id="KW-0998">Cell outer membrane</keyword>
<dbReference type="InterPro" id="IPR033985">
    <property type="entry name" value="SusD-like_N"/>
</dbReference>
<dbReference type="EMBL" id="LGGN01000025">
    <property type="protein sequence ID" value="KUK78512.1"/>
    <property type="molecule type" value="Genomic_DNA"/>
</dbReference>
<keyword evidence="4" id="KW-0472">Membrane</keyword>
<gene>
    <name evidence="8" type="ORF">XD92_0255</name>
</gene>
<evidence type="ECO:0000256" key="5">
    <source>
        <dbReference type="ARBA" id="ARBA00023237"/>
    </source>
</evidence>
<name>A0A101HKJ4_9BACT</name>
<dbReference type="AlphaFoldDB" id="A0A101HKJ4"/>
<feature type="domain" description="RagB/SusD" evidence="6">
    <location>
        <begin position="305"/>
        <end position="591"/>
    </location>
</feature>
<protein>
    <recommendedName>
        <fullName evidence="10">RagB/SusD family nutrient uptake outer membrane protein</fullName>
    </recommendedName>
</protein>
<feature type="domain" description="SusD-like N-terminal" evidence="7">
    <location>
        <begin position="65"/>
        <end position="220"/>
    </location>
</feature>
<dbReference type="InterPro" id="IPR011990">
    <property type="entry name" value="TPR-like_helical_dom_sf"/>
</dbReference>
<dbReference type="InterPro" id="IPR012944">
    <property type="entry name" value="SusD_RagB_dom"/>
</dbReference>
<evidence type="ECO:0000313" key="8">
    <source>
        <dbReference type="EMBL" id="KUK78512.1"/>
    </source>
</evidence>
<dbReference type="Proteomes" id="UP000053860">
    <property type="component" value="Unassembled WGS sequence"/>
</dbReference>
<dbReference type="Pfam" id="PF07980">
    <property type="entry name" value="SusD_RagB"/>
    <property type="match status" value="1"/>
</dbReference>
<accession>A0A101HKJ4</accession>
<comment type="caution">
    <text evidence="8">The sequence shown here is derived from an EMBL/GenBank/DDBJ whole genome shotgun (WGS) entry which is preliminary data.</text>
</comment>
<dbReference type="SUPFAM" id="SSF48452">
    <property type="entry name" value="TPR-like"/>
    <property type="match status" value="1"/>
</dbReference>
<evidence type="ECO:0000259" key="6">
    <source>
        <dbReference type="Pfam" id="PF07980"/>
    </source>
</evidence>
<dbReference type="PATRIC" id="fig|294710.3.peg.477"/>
<dbReference type="GO" id="GO:0009279">
    <property type="term" value="C:cell outer membrane"/>
    <property type="evidence" value="ECO:0007669"/>
    <property type="project" value="UniProtKB-SubCell"/>
</dbReference>
<evidence type="ECO:0000256" key="2">
    <source>
        <dbReference type="ARBA" id="ARBA00006275"/>
    </source>
</evidence>
<evidence type="ECO:0000259" key="7">
    <source>
        <dbReference type="Pfam" id="PF14322"/>
    </source>
</evidence>
<dbReference type="Pfam" id="PF14322">
    <property type="entry name" value="SusD-like_3"/>
    <property type="match status" value="1"/>
</dbReference>
<proteinExistence type="inferred from homology"/>